<evidence type="ECO:0000256" key="3">
    <source>
        <dbReference type="ARBA" id="ARBA00022475"/>
    </source>
</evidence>
<dbReference type="InterPro" id="IPR052031">
    <property type="entry name" value="Membrane_Transporter-Flippase"/>
</dbReference>
<dbReference type="InterPro" id="IPR002528">
    <property type="entry name" value="MATE_fam"/>
</dbReference>
<dbReference type="RefSeq" id="WP_117502805.1">
    <property type="nucleotide sequence ID" value="NZ_QTJW01000032.1"/>
</dbReference>
<feature type="transmembrane region" description="Helical" evidence="7">
    <location>
        <begin position="20"/>
        <end position="41"/>
    </location>
</feature>
<keyword evidence="6 7" id="KW-0472">Membrane</keyword>
<dbReference type="PANTHER" id="PTHR43549">
    <property type="entry name" value="MULTIDRUG RESISTANCE PROTEIN YPNP-RELATED"/>
    <property type="match status" value="1"/>
</dbReference>
<evidence type="ECO:0000256" key="2">
    <source>
        <dbReference type="ARBA" id="ARBA00022448"/>
    </source>
</evidence>
<evidence type="ECO:0000256" key="6">
    <source>
        <dbReference type="ARBA" id="ARBA00023136"/>
    </source>
</evidence>
<evidence type="ECO:0000256" key="5">
    <source>
        <dbReference type="ARBA" id="ARBA00022989"/>
    </source>
</evidence>
<dbReference type="GO" id="GO:0015297">
    <property type="term" value="F:antiporter activity"/>
    <property type="evidence" value="ECO:0007669"/>
    <property type="project" value="InterPro"/>
</dbReference>
<comment type="caution">
    <text evidence="8">The sequence shown here is derived from an EMBL/GenBank/DDBJ whole genome shotgun (WGS) entry which is preliminary data.</text>
</comment>
<keyword evidence="2" id="KW-0813">Transport</keyword>
<sequence length="72" mass="7769">MENNNLEREITTGSLLKFALPTIIVMIFSTLYGMVDGVFVARLINTDALSSVNIVMPLITVATSLGMMFATG</sequence>
<dbReference type="GO" id="GO:0042910">
    <property type="term" value="F:xenobiotic transmembrane transporter activity"/>
    <property type="evidence" value="ECO:0007669"/>
    <property type="project" value="InterPro"/>
</dbReference>
<dbReference type="OrthoDB" id="9811110at2"/>
<dbReference type="Proteomes" id="UP000261023">
    <property type="component" value="Unassembled WGS sequence"/>
</dbReference>
<keyword evidence="4 7" id="KW-0812">Transmembrane</keyword>
<name>A0A3E3DCB5_9FIRM</name>
<proteinExistence type="predicted"/>
<keyword evidence="3" id="KW-1003">Cell membrane</keyword>
<gene>
    <name evidence="8" type="ORF">DWX31_29970</name>
</gene>
<feature type="transmembrane region" description="Helical" evidence="7">
    <location>
        <begin position="48"/>
        <end position="70"/>
    </location>
</feature>
<evidence type="ECO:0000256" key="1">
    <source>
        <dbReference type="ARBA" id="ARBA00004651"/>
    </source>
</evidence>
<evidence type="ECO:0000256" key="4">
    <source>
        <dbReference type="ARBA" id="ARBA00022692"/>
    </source>
</evidence>
<dbReference type="EMBL" id="QTJW01000032">
    <property type="protein sequence ID" value="RGD66914.1"/>
    <property type="molecule type" value="Genomic_DNA"/>
</dbReference>
<dbReference type="AlphaFoldDB" id="A0A3E3DCB5"/>
<evidence type="ECO:0000256" key="7">
    <source>
        <dbReference type="SAM" id="Phobius"/>
    </source>
</evidence>
<keyword evidence="5 7" id="KW-1133">Transmembrane helix</keyword>
<protein>
    <recommendedName>
        <fullName evidence="10">MATE family efflux transporter</fullName>
    </recommendedName>
</protein>
<dbReference type="GO" id="GO:0005886">
    <property type="term" value="C:plasma membrane"/>
    <property type="evidence" value="ECO:0007669"/>
    <property type="project" value="UniProtKB-SubCell"/>
</dbReference>
<dbReference type="Pfam" id="PF01554">
    <property type="entry name" value="MatE"/>
    <property type="match status" value="1"/>
</dbReference>
<dbReference type="PANTHER" id="PTHR43549:SF2">
    <property type="entry name" value="MULTIDRUG RESISTANCE PROTEIN NORM-RELATED"/>
    <property type="match status" value="1"/>
</dbReference>
<comment type="subcellular location">
    <subcellularLocation>
        <location evidence="1">Cell membrane</location>
        <topology evidence="1">Multi-pass membrane protein</topology>
    </subcellularLocation>
</comment>
<evidence type="ECO:0000313" key="8">
    <source>
        <dbReference type="EMBL" id="RGD66914.1"/>
    </source>
</evidence>
<evidence type="ECO:0008006" key="10">
    <source>
        <dbReference type="Google" id="ProtNLM"/>
    </source>
</evidence>
<organism evidence="8 9">
    <name type="scientific">Hungatella hathewayi</name>
    <dbReference type="NCBI Taxonomy" id="154046"/>
    <lineage>
        <taxon>Bacteria</taxon>
        <taxon>Bacillati</taxon>
        <taxon>Bacillota</taxon>
        <taxon>Clostridia</taxon>
        <taxon>Lachnospirales</taxon>
        <taxon>Lachnospiraceae</taxon>
        <taxon>Hungatella</taxon>
    </lineage>
</organism>
<accession>A0A3E3DCB5</accession>
<reference evidence="8 9" key="1">
    <citation type="submission" date="2018-08" db="EMBL/GenBank/DDBJ databases">
        <title>A genome reference for cultivated species of the human gut microbiota.</title>
        <authorList>
            <person name="Zou Y."/>
            <person name="Xue W."/>
            <person name="Luo G."/>
        </authorList>
    </citation>
    <scope>NUCLEOTIDE SEQUENCE [LARGE SCALE GENOMIC DNA]</scope>
    <source>
        <strain evidence="8 9">AF19-13AC</strain>
    </source>
</reference>
<evidence type="ECO:0000313" key="9">
    <source>
        <dbReference type="Proteomes" id="UP000261023"/>
    </source>
</evidence>